<reference evidence="2" key="1">
    <citation type="submission" date="2020-06" db="EMBL/GenBank/DDBJ databases">
        <authorList>
            <consortium name="Plant Systems Biology data submission"/>
        </authorList>
    </citation>
    <scope>NUCLEOTIDE SEQUENCE</scope>
    <source>
        <strain evidence="2">D6</strain>
    </source>
</reference>
<dbReference type="EMBL" id="CAICTM010000077">
    <property type="protein sequence ID" value="CAB9500195.1"/>
    <property type="molecule type" value="Genomic_DNA"/>
</dbReference>
<accession>A0A9N8DGM8</accession>
<comment type="caution">
    <text evidence="2">The sequence shown here is derived from an EMBL/GenBank/DDBJ whole genome shotgun (WGS) entry which is preliminary data.</text>
</comment>
<evidence type="ECO:0000313" key="3">
    <source>
        <dbReference type="Proteomes" id="UP001153069"/>
    </source>
</evidence>
<evidence type="ECO:0000313" key="2">
    <source>
        <dbReference type="EMBL" id="CAB9500195.1"/>
    </source>
</evidence>
<feature type="compositionally biased region" description="Low complexity" evidence="1">
    <location>
        <begin position="308"/>
        <end position="323"/>
    </location>
</feature>
<dbReference type="Proteomes" id="UP001153069">
    <property type="component" value="Unassembled WGS sequence"/>
</dbReference>
<feature type="region of interest" description="Disordered" evidence="1">
    <location>
        <begin position="132"/>
        <end position="170"/>
    </location>
</feature>
<name>A0A9N8DGM8_9STRA</name>
<sequence length="831" mass="93695">MSALSDMPTPSEMPTDEIQRPFPSGAGRKNVRPFTAVDNPTDSPSYSLSPSPVQDWTVQNVSLEPTDQPQYAARSRGPCRSGIRSVGAPTAAPTVAAVPTEHARAPPAASTDSSDLRHLDSLLMENGGMEKEFSNQGRDWMPDDFAHPTSHPHPNPDAHSEMSPKKRRVERPVHDDVNDLHFAMPVGLPPMELDFEHTHVDDNVAFEQDFVYEHEMHNMHPDLAFSYAEEEEMHVPMPPLPRAHHRMYPRPHPHALPHPHPHPTMMPQRSPMPRRHVMMHVPHPHAQEYIHEMDVYPPLDHEAVPVTAPSSRSPIASPSSSPAQMQGRRIVGPAMLRNPVRRQGYRPRYMNGYVSGVPVPMGGGRAYYRRGYARHQPYPRFVNPANLPSPRVRKAYHLGPMVPPLERRGSVGAPGPYFLSTPEEDPFWAQHGFFAPEEPTSPQADHVAEDRSPTSVAALDRPLQDTPAAGRPSEMKRMSLPTTLKLSSPQAPPKATQDDDQDKKPSALKAPPPPVEERKEEEEGLEVLHFRTRDPMSLAIPEDSNWLSEFQSYVRLEFLEIFRASQEDVKFRNTSRKVAYKQLGIRCRFCAHVHPGSRARRSSAYPSSTAQIYQSFNMMIRDHFSRCEAVPKEKMDIFHKLKGRNNQGAADSKHFWSYAAEKMGMVDSKDGIHMNDATQLASVAKPPFSATNATLAASRSPPILLVFPEDKSFISPFLFELLSRVQRVHLLDIECRSTRKNLKVGLPGFGCRYCCEAGRLGFSRIFPTKRKGLPEKANDMYEHFRRCTLCPPEVKDRLQSLRPKQNAVCTSTEKVFFDRVWTRLNDGDQPL</sequence>
<feature type="region of interest" description="Disordered" evidence="1">
    <location>
        <begin position="306"/>
        <end position="326"/>
    </location>
</feature>
<dbReference type="AlphaFoldDB" id="A0A9N8DGM8"/>
<feature type="compositionally biased region" description="Low complexity" evidence="1">
    <location>
        <begin position="86"/>
        <end position="100"/>
    </location>
</feature>
<feature type="region of interest" description="Disordered" evidence="1">
    <location>
        <begin position="433"/>
        <end position="523"/>
    </location>
</feature>
<evidence type="ECO:0000256" key="1">
    <source>
        <dbReference type="SAM" id="MobiDB-lite"/>
    </source>
</evidence>
<feature type="region of interest" description="Disordered" evidence="1">
    <location>
        <begin position="1"/>
        <end position="116"/>
    </location>
</feature>
<feature type="compositionally biased region" description="Basic and acidic residues" evidence="1">
    <location>
        <begin position="154"/>
        <end position="170"/>
    </location>
</feature>
<proteinExistence type="predicted"/>
<keyword evidence="3" id="KW-1185">Reference proteome</keyword>
<feature type="compositionally biased region" description="Polar residues" evidence="1">
    <location>
        <begin position="480"/>
        <end position="489"/>
    </location>
</feature>
<protein>
    <submittedName>
        <fullName evidence="2">Uncharacterized protein</fullName>
    </submittedName>
</protein>
<feature type="compositionally biased region" description="Polar residues" evidence="1">
    <location>
        <begin position="38"/>
        <end position="69"/>
    </location>
</feature>
<organism evidence="2 3">
    <name type="scientific">Seminavis robusta</name>
    <dbReference type="NCBI Taxonomy" id="568900"/>
    <lineage>
        <taxon>Eukaryota</taxon>
        <taxon>Sar</taxon>
        <taxon>Stramenopiles</taxon>
        <taxon>Ochrophyta</taxon>
        <taxon>Bacillariophyta</taxon>
        <taxon>Bacillariophyceae</taxon>
        <taxon>Bacillariophycidae</taxon>
        <taxon>Naviculales</taxon>
        <taxon>Naviculaceae</taxon>
        <taxon>Seminavis</taxon>
    </lineage>
</organism>
<gene>
    <name evidence="2" type="ORF">SEMRO_78_G042300.1</name>
</gene>